<comment type="caution">
    <text evidence="2">The sequence shown here is derived from an EMBL/GenBank/DDBJ whole genome shotgun (WGS) entry which is preliminary data.</text>
</comment>
<name>A0A930MYA3_9BACT</name>
<proteinExistence type="predicted"/>
<gene>
    <name evidence="2" type="ORF">HXN26_02140</name>
</gene>
<sequence length="68" mass="6992">MKKYLKPDVVSTPVLTETYLLAASPGAGNDGFTDGGSSSGTGTSESSNHVHAKTTPVAESYGMDKVGW</sequence>
<evidence type="ECO:0000256" key="1">
    <source>
        <dbReference type="SAM" id="MobiDB-lite"/>
    </source>
</evidence>
<evidence type="ECO:0000313" key="3">
    <source>
        <dbReference type="Proteomes" id="UP000771736"/>
    </source>
</evidence>
<evidence type="ECO:0000313" key="2">
    <source>
        <dbReference type="EMBL" id="MBF1383651.1"/>
    </source>
</evidence>
<dbReference type="RefSeq" id="WP_273158409.1">
    <property type="nucleotide sequence ID" value="NZ_JABZSJ010000005.1"/>
</dbReference>
<reference evidence="2" key="1">
    <citation type="submission" date="2020-04" db="EMBL/GenBank/DDBJ databases">
        <title>Deep metagenomics examines the oral microbiome during advanced dental caries in children, revealing novel taxa and co-occurrences with host molecules.</title>
        <authorList>
            <person name="Baker J.L."/>
            <person name="Morton J.T."/>
            <person name="Dinis M."/>
            <person name="Alvarez R."/>
            <person name="Tran N.C."/>
            <person name="Knight R."/>
            <person name="Edlund A."/>
        </authorList>
    </citation>
    <scope>NUCLEOTIDE SEQUENCE</scope>
    <source>
        <strain evidence="2">JCVI_44_bin.5</strain>
    </source>
</reference>
<feature type="region of interest" description="Disordered" evidence="1">
    <location>
        <begin position="23"/>
        <end position="68"/>
    </location>
</feature>
<dbReference type="AlphaFoldDB" id="A0A930MYA3"/>
<dbReference type="Proteomes" id="UP000771736">
    <property type="component" value="Unassembled WGS sequence"/>
</dbReference>
<organism evidence="2 3">
    <name type="scientific">Prevotella aurantiaca</name>
    <dbReference type="NCBI Taxonomy" id="596085"/>
    <lineage>
        <taxon>Bacteria</taxon>
        <taxon>Pseudomonadati</taxon>
        <taxon>Bacteroidota</taxon>
        <taxon>Bacteroidia</taxon>
        <taxon>Bacteroidales</taxon>
        <taxon>Prevotellaceae</taxon>
        <taxon>Prevotella</taxon>
    </lineage>
</organism>
<dbReference type="EMBL" id="JABZSJ010000005">
    <property type="protein sequence ID" value="MBF1383651.1"/>
    <property type="molecule type" value="Genomic_DNA"/>
</dbReference>
<accession>A0A930MYA3</accession>
<protein>
    <submittedName>
        <fullName evidence="2">Uncharacterized protein</fullName>
    </submittedName>
</protein>